<dbReference type="EMBL" id="JACKVK010000008">
    <property type="protein sequence ID" value="MCV7421692.1"/>
    <property type="molecule type" value="Genomic_DNA"/>
</dbReference>
<reference evidence="1" key="1">
    <citation type="submission" date="2020-07" db="EMBL/GenBank/DDBJ databases">
        <authorList>
            <person name="Pettersson B.M.F."/>
            <person name="Behra P.R.K."/>
            <person name="Ramesh M."/>
            <person name="Das S."/>
            <person name="Dasgupta S."/>
            <person name="Kirsebom L.A."/>
        </authorList>
    </citation>
    <scope>NUCLEOTIDE SEQUENCE</scope>
    <source>
        <strain evidence="1">DSM 44838</strain>
    </source>
</reference>
<dbReference type="Pfam" id="PF10824">
    <property type="entry name" value="T7SS_ESX_EspC"/>
    <property type="match status" value="1"/>
</dbReference>
<evidence type="ECO:0000313" key="1">
    <source>
        <dbReference type="EMBL" id="MCV7421692.1"/>
    </source>
</evidence>
<dbReference type="Proteomes" id="UP001141629">
    <property type="component" value="Unassembled WGS sequence"/>
</dbReference>
<dbReference type="RefSeq" id="WP_263996451.1">
    <property type="nucleotide sequence ID" value="NZ_JACKVK010000008.1"/>
</dbReference>
<organism evidence="1 2">
    <name type="scientific">Mycobacterium yunnanensis</name>
    <dbReference type="NCBI Taxonomy" id="368477"/>
    <lineage>
        <taxon>Bacteria</taxon>
        <taxon>Bacillati</taxon>
        <taxon>Actinomycetota</taxon>
        <taxon>Actinomycetes</taxon>
        <taxon>Mycobacteriales</taxon>
        <taxon>Mycobacteriaceae</taxon>
        <taxon>Mycobacterium</taxon>
    </lineage>
</organism>
<dbReference type="GO" id="GO:0009306">
    <property type="term" value="P:protein secretion"/>
    <property type="evidence" value="ECO:0007669"/>
    <property type="project" value="InterPro"/>
</dbReference>
<accession>A0A9X2YLR3</accession>
<comment type="caution">
    <text evidence="1">The sequence shown here is derived from an EMBL/GenBank/DDBJ whole genome shotgun (WGS) entry which is preliminary data.</text>
</comment>
<protein>
    <submittedName>
        <fullName evidence="1">ESX-1 secretion-associated protein</fullName>
    </submittedName>
</protein>
<keyword evidence="2" id="KW-1185">Reference proteome</keyword>
<proteinExistence type="predicted"/>
<dbReference type="InterPro" id="IPR022536">
    <property type="entry name" value="EspC"/>
</dbReference>
<name>A0A9X2YLR3_9MYCO</name>
<dbReference type="AlphaFoldDB" id="A0A9X2YLR3"/>
<sequence length="101" mass="10430">MGDIESARVDVGALLAAASRCDAIADAVDGLTRGALSRLAFDGAVAGRDHVAGGDRVRRGVDEIVDHTAAWARAMREIAASLRVSGARYVDVDARGVARLG</sequence>
<reference evidence="1" key="2">
    <citation type="journal article" date="2022" name="BMC Genomics">
        <title>Comparative genome analysis of mycobacteria focusing on tRNA and non-coding RNA.</title>
        <authorList>
            <person name="Behra P.R.K."/>
            <person name="Pettersson B.M.F."/>
            <person name="Ramesh M."/>
            <person name="Das S."/>
            <person name="Dasgupta S."/>
            <person name="Kirsebom L.A."/>
        </authorList>
    </citation>
    <scope>NUCLEOTIDE SEQUENCE</scope>
    <source>
        <strain evidence="1">DSM 44838</strain>
    </source>
</reference>
<evidence type="ECO:0000313" key="2">
    <source>
        <dbReference type="Proteomes" id="UP001141629"/>
    </source>
</evidence>
<gene>
    <name evidence="1" type="ORF">H7K45_14180</name>
</gene>